<proteinExistence type="inferred from homology"/>
<dbReference type="STRING" id="56484.A0A1Y2FQX8"/>
<dbReference type="EMBL" id="MCFI01000003">
    <property type="protein sequence ID" value="ORY86401.1"/>
    <property type="molecule type" value="Genomic_DNA"/>
</dbReference>
<keyword evidence="7" id="KW-1185">Reference proteome</keyword>
<dbReference type="OMA" id="VCHGNIC"/>
<comment type="similarity">
    <text evidence="1">Belongs to the low molecular weight phosphotyrosine protein phosphatase family.</text>
</comment>
<dbReference type="PRINTS" id="PR00719">
    <property type="entry name" value="LMWPTPASE"/>
</dbReference>
<protein>
    <submittedName>
        <fullName evidence="6">Phosphotyrosine protein phosphatase I superfamily</fullName>
    </submittedName>
</protein>
<dbReference type="GO" id="GO:0004725">
    <property type="term" value="F:protein tyrosine phosphatase activity"/>
    <property type="evidence" value="ECO:0007669"/>
    <property type="project" value="InterPro"/>
</dbReference>
<evidence type="ECO:0000259" key="5">
    <source>
        <dbReference type="SMART" id="SM00226"/>
    </source>
</evidence>
<dbReference type="SMART" id="SM00226">
    <property type="entry name" value="LMWPc"/>
    <property type="match status" value="1"/>
</dbReference>
<dbReference type="SUPFAM" id="SSF52788">
    <property type="entry name" value="Phosphotyrosine protein phosphatases I"/>
    <property type="match status" value="1"/>
</dbReference>
<dbReference type="RefSeq" id="XP_040727583.1">
    <property type="nucleotide sequence ID" value="XM_040868716.1"/>
</dbReference>
<dbReference type="InterPro" id="IPR050438">
    <property type="entry name" value="LMW_PTPase"/>
</dbReference>
<dbReference type="Pfam" id="PF01451">
    <property type="entry name" value="LMWPc"/>
    <property type="match status" value="1"/>
</dbReference>
<dbReference type="Proteomes" id="UP000193685">
    <property type="component" value="Unassembled WGS sequence"/>
</dbReference>
<evidence type="ECO:0000256" key="4">
    <source>
        <dbReference type="PIRSR" id="PIRSR617867-1"/>
    </source>
</evidence>
<dbReference type="InterPro" id="IPR036196">
    <property type="entry name" value="Ptyr_pPase_sf"/>
</dbReference>
<gene>
    <name evidence="6" type="ORF">BCR37DRAFT_377014</name>
</gene>
<sequence length="147" mass="16237">MAQGTLQHIIEERGLESLIDEVDSCGTAAYHTGNAPDSRTLWTLKEHGITLDHSARQLEAADFDKFDYILAMDRENLAGIESVARKVKSGKKPRVCLFGEYGKGKSRVIQDPYYGPSNAGFDKAYEQSVEFSDGLIRAVQEKEGPAL</sequence>
<keyword evidence="3" id="KW-0904">Protein phosphatase</keyword>
<dbReference type="PANTHER" id="PTHR11717:SF7">
    <property type="entry name" value="LOW MOLECULAR WEIGHT PHOSPHOTYROSINE PROTEIN PHOSPHATASE"/>
    <property type="match status" value="1"/>
</dbReference>
<evidence type="ECO:0000313" key="6">
    <source>
        <dbReference type="EMBL" id="ORY86401.1"/>
    </source>
</evidence>
<evidence type="ECO:0000313" key="7">
    <source>
        <dbReference type="Proteomes" id="UP000193685"/>
    </source>
</evidence>
<keyword evidence="2" id="KW-0378">Hydrolase</keyword>
<dbReference type="OrthoDB" id="3388at2759"/>
<organism evidence="6 7">
    <name type="scientific">Protomyces lactucae-debilis</name>
    <dbReference type="NCBI Taxonomy" id="2754530"/>
    <lineage>
        <taxon>Eukaryota</taxon>
        <taxon>Fungi</taxon>
        <taxon>Dikarya</taxon>
        <taxon>Ascomycota</taxon>
        <taxon>Taphrinomycotina</taxon>
        <taxon>Taphrinomycetes</taxon>
        <taxon>Taphrinales</taxon>
        <taxon>Protomycetaceae</taxon>
        <taxon>Protomyces</taxon>
    </lineage>
</organism>
<dbReference type="AlphaFoldDB" id="A0A1Y2FQX8"/>
<name>A0A1Y2FQX8_PROLT</name>
<comment type="caution">
    <text evidence="6">The sequence shown here is derived from an EMBL/GenBank/DDBJ whole genome shotgun (WGS) entry which is preliminary data.</text>
</comment>
<evidence type="ECO:0000256" key="1">
    <source>
        <dbReference type="ARBA" id="ARBA00011063"/>
    </source>
</evidence>
<reference evidence="6 7" key="1">
    <citation type="submission" date="2016-07" db="EMBL/GenBank/DDBJ databases">
        <title>Pervasive Adenine N6-methylation of Active Genes in Fungi.</title>
        <authorList>
            <consortium name="DOE Joint Genome Institute"/>
            <person name="Mondo S.J."/>
            <person name="Dannebaum R.O."/>
            <person name="Kuo R.C."/>
            <person name="Labutti K."/>
            <person name="Haridas S."/>
            <person name="Kuo A."/>
            <person name="Salamov A."/>
            <person name="Ahrendt S.R."/>
            <person name="Lipzen A."/>
            <person name="Sullivan W."/>
            <person name="Andreopoulos W.B."/>
            <person name="Clum A."/>
            <person name="Lindquist E."/>
            <person name="Daum C."/>
            <person name="Ramamoorthy G.K."/>
            <person name="Gryganskyi A."/>
            <person name="Culley D."/>
            <person name="Magnuson J.K."/>
            <person name="James T.Y."/>
            <person name="O'Malley M.A."/>
            <person name="Stajich J.E."/>
            <person name="Spatafora J.W."/>
            <person name="Visel A."/>
            <person name="Grigoriev I.V."/>
        </authorList>
    </citation>
    <scope>NUCLEOTIDE SEQUENCE [LARGE SCALE GENOMIC DNA]</scope>
    <source>
        <strain evidence="6 7">12-1054</strain>
    </source>
</reference>
<feature type="domain" description="Phosphotyrosine protein phosphatase I" evidence="5">
    <location>
        <begin position="1"/>
        <end position="138"/>
    </location>
</feature>
<feature type="active site" description="Proton donor" evidence="4">
    <location>
        <position position="111"/>
    </location>
</feature>
<dbReference type="Gene3D" id="3.40.50.2300">
    <property type="match status" value="1"/>
</dbReference>
<evidence type="ECO:0000256" key="2">
    <source>
        <dbReference type="ARBA" id="ARBA00022801"/>
    </source>
</evidence>
<dbReference type="InterPro" id="IPR023485">
    <property type="entry name" value="Ptyr_pPase"/>
</dbReference>
<dbReference type="InterPro" id="IPR017867">
    <property type="entry name" value="Tyr_phospatase_low_mol_wt"/>
</dbReference>
<dbReference type="PANTHER" id="PTHR11717">
    <property type="entry name" value="LOW MOLECULAR WEIGHT PROTEIN TYROSINE PHOSPHATASE"/>
    <property type="match status" value="1"/>
</dbReference>
<dbReference type="GeneID" id="63785315"/>
<evidence type="ECO:0000256" key="3">
    <source>
        <dbReference type="ARBA" id="ARBA00022912"/>
    </source>
</evidence>
<accession>A0A1Y2FQX8</accession>
<dbReference type="CDD" id="cd16343">
    <property type="entry name" value="LMWPTP"/>
    <property type="match status" value="1"/>
</dbReference>